<evidence type="ECO:0000313" key="2">
    <source>
        <dbReference type="EMBL" id="GES99656.1"/>
    </source>
</evidence>
<organism evidence="1 3">
    <name type="scientific">Rhizophagus clarus</name>
    <dbReference type="NCBI Taxonomy" id="94130"/>
    <lineage>
        <taxon>Eukaryota</taxon>
        <taxon>Fungi</taxon>
        <taxon>Fungi incertae sedis</taxon>
        <taxon>Mucoromycota</taxon>
        <taxon>Glomeromycotina</taxon>
        <taxon>Glomeromycetes</taxon>
        <taxon>Glomerales</taxon>
        <taxon>Glomeraceae</taxon>
        <taxon>Rhizophagus</taxon>
    </lineage>
</organism>
<dbReference type="Proteomes" id="UP000615446">
    <property type="component" value="Unassembled WGS sequence"/>
</dbReference>
<sequence>MEYKINFNDDNDANTTVLAALEDLNNTFFAEYSNSEDENDEKEPSFIPDNDDNKVILDNNDNSHLNDFEFKENSDSYIEDKIYNDIKLKVKEFFLKKKCSYRNSDQPCFTKIGYERFLACQAEFEGLDKQIKDMVIKGQFMAFQKDDNTRKANSDNRKFVCFSYCYNSNLPICRTTYKNLIETSHKYLDAIIHYL</sequence>
<evidence type="ECO:0000313" key="3">
    <source>
        <dbReference type="Proteomes" id="UP000247702"/>
    </source>
</evidence>
<proteinExistence type="predicted"/>
<dbReference type="EMBL" id="BLAL01000282">
    <property type="protein sequence ID" value="GES99656.1"/>
    <property type="molecule type" value="Genomic_DNA"/>
</dbReference>
<dbReference type="OrthoDB" id="2438664at2759"/>
<reference evidence="2" key="2">
    <citation type="submission" date="2019-10" db="EMBL/GenBank/DDBJ databases">
        <title>Conservation and host-specific expression of non-tandemly repeated heterogenous ribosome RNA gene in arbuscular mycorrhizal fungi.</title>
        <authorList>
            <person name="Maeda T."/>
            <person name="Kobayashi Y."/>
            <person name="Nakagawa T."/>
            <person name="Ezawa T."/>
            <person name="Yamaguchi K."/>
            <person name="Bino T."/>
            <person name="Nishimoto Y."/>
            <person name="Shigenobu S."/>
            <person name="Kawaguchi M."/>
        </authorList>
    </citation>
    <scope>NUCLEOTIDE SEQUENCE</scope>
    <source>
        <strain evidence="2">HR1</strain>
    </source>
</reference>
<dbReference type="AlphaFoldDB" id="A0A2Z6RUT1"/>
<dbReference type="EMBL" id="BEXD01004079">
    <property type="protein sequence ID" value="GBC06484.1"/>
    <property type="molecule type" value="Genomic_DNA"/>
</dbReference>
<dbReference type="STRING" id="94130.A0A2Z6RUT1"/>
<accession>A0A2Z6RUT1</accession>
<reference evidence="1 3" key="1">
    <citation type="submission" date="2017-11" db="EMBL/GenBank/DDBJ databases">
        <title>The genome of Rhizophagus clarus HR1 reveals common genetic basis of auxotrophy among arbuscular mycorrhizal fungi.</title>
        <authorList>
            <person name="Kobayashi Y."/>
        </authorList>
    </citation>
    <scope>NUCLEOTIDE SEQUENCE [LARGE SCALE GENOMIC DNA]</scope>
    <source>
        <strain evidence="1 3">HR1</strain>
    </source>
</reference>
<name>A0A2Z6RUT1_9GLOM</name>
<keyword evidence="3" id="KW-1185">Reference proteome</keyword>
<dbReference type="Proteomes" id="UP000247702">
    <property type="component" value="Unassembled WGS sequence"/>
</dbReference>
<gene>
    <name evidence="2" type="ORF">RCL2_002613800</name>
    <name evidence="1" type="ORF">RclHR1_06880001</name>
</gene>
<protein>
    <submittedName>
        <fullName evidence="1">Uncharacterized protein</fullName>
    </submittedName>
</protein>
<comment type="caution">
    <text evidence="1">The sequence shown here is derived from an EMBL/GenBank/DDBJ whole genome shotgun (WGS) entry which is preliminary data.</text>
</comment>
<evidence type="ECO:0000313" key="1">
    <source>
        <dbReference type="EMBL" id="GBC06484.1"/>
    </source>
</evidence>